<protein>
    <recommendedName>
        <fullName evidence="3">Helicase ATP-binding domain-containing protein</fullName>
    </recommendedName>
</protein>
<proteinExistence type="predicted"/>
<evidence type="ECO:0008006" key="3">
    <source>
        <dbReference type="Google" id="ProtNLM"/>
    </source>
</evidence>
<reference evidence="1 2" key="1">
    <citation type="submission" date="2019-06" db="EMBL/GenBank/DDBJ databases">
        <title>WGS assembly of Gossypium darwinii.</title>
        <authorList>
            <person name="Chen Z.J."/>
            <person name="Sreedasyam A."/>
            <person name="Ando A."/>
            <person name="Song Q."/>
            <person name="De L."/>
            <person name="Hulse-Kemp A."/>
            <person name="Ding M."/>
            <person name="Ye W."/>
            <person name="Kirkbride R."/>
            <person name="Jenkins J."/>
            <person name="Plott C."/>
            <person name="Lovell J."/>
            <person name="Lin Y.-M."/>
            <person name="Vaughn R."/>
            <person name="Liu B."/>
            <person name="Li W."/>
            <person name="Simpson S."/>
            <person name="Scheffler B."/>
            <person name="Saski C."/>
            <person name="Grover C."/>
            <person name="Hu G."/>
            <person name="Conover J."/>
            <person name="Carlson J."/>
            <person name="Shu S."/>
            <person name="Boston L."/>
            <person name="Williams M."/>
            <person name="Peterson D."/>
            <person name="Mcgee K."/>
            <person name="Jones D."/>
            <person name="Wendel J."/>
            <person name="Stelly D."/>
            <person name="Grimwood J."/>
            <person name="Schmutz J."/>
        </authorList>
    </citation>
    <scope>NUCLEOTIDE SEQUENCE [LARGE SCALE GENOMIC DNA]</scope>
    <source>
        <strain evidence="1">1808015.09</strain>
    </source>
</reference>
<dbReference type="EMBL" id="CM017709">
    <property type="protein sequence ID" value="TYG53022.1"/>
    <property type="molecule type" value="Genomic_DNA"/>
</dbReference>
<evidence type="ECO:0000313" key="2">
    <source>
        <dbReference type="Proteomes" id="UP000323506"/>
    </source>
</evidence>
<dbReference type="InterPro" id="IPR027417">
    <property type="entry name" value="P-loop_NTPase"/>
</dbReference>
<gene>
    <name evidence="1" type="ORF">ES288_D09G075800v1</name>
</gene>
<dbReference type="AlphaFoldDB" id="A0A5D2BBG1"/>
<dbReference type="Proteomes" id="UP000323506">
    <property type="component" value="Chromosome D09"/>
</dbReference>
<accession>A0A5D2BBG1</accession>
<dbReference type="Gene3D" id="3.40.50.300">
    <property type="entry name" value="P-loop containing nucleotide triphosphate hydrolases"/>
    <property type="match status" value="1"/>
</dbReference>
<organism evidence="1 2">
    <name type="scientific">Gossypium darwinii</name>
    <name type="common">Darwin's cotton</name>
    <name type="synonym">Gossypium barbadense var. darwinii</name>
    <dbReference type="NCBI Taxonomy" id="34276"/>
    <lineage>
        <taxon>Eukaryota</taxon>
        <taxon>Viridiplantae</taxon>
        <taxon>Streptophyta</taxon>
        <taxon>Embryophyta</taxon>
        <taxon>Tracheophyta</taxon>
        <taxon>Spermatophyta</taxon>
        <taxon>Magnoliopsida</taxon>
        <taxon>eudicotyledons</taxon>
        <taxon>Gunneridae</taxon>
        <taxon>Pentapetalae</taxon>
        <taxon>rosids</taxon>
        <taxon>malvids</taxon>
        <taxon>Malvales</taxon>
        <taxon>Malvaceae</taxon>
        <taxon>Malvoideae</taxon>
        <taxon>Gossypium</taxon>
    </lineage>
</organism>
<name>A0A5D2BBG1_GOSDA</name>
<keyword evidence="2" id="KW-1185">Reference proteome</keyword>
<evidence type="ECO:0000313" key="1">
    <source>
        <dbReference type="EMBL" id="TYG53022.1"/>
    </source>
</evidence>
<sequence>MERYIISEELGDGTCGSVFKAFNIETFEITIVIECEKPMKQGVLTPRHVRLLLHRGLWTLKYFSEAIYYLEKRESVFVAAHTSAGKTVVAEYAFALASKLS</sequence>